<evidence type="ECO:0000256" key="1">
    <source>
        <dbReference type="SAM" id="MobiDB-lite"/>
    </source>
</evidence>
<dbReference type="InterPro" id="IPR011989">
    <property type="entry name" value="ARM-like"/>
</dbReference>
<gene>
    <name evidence="2" type="ORF">FGO68_gene15236</name>
</gene>
<dbReference type="Gene3D" id="1.25.10.10">
    <property type="entry name" value="Leucine-rich Repeat Variant"/>
    <property type="match status" value="1"/>
</dbReference>
<reference evidence="2" key="1">
    <citation type="submission" date="2019-06" db="EMBL/GenBank/DDBJ databases">
        <authorList>
            <person name="Zheng W."/>
        </authorList>
    </citation>
    <scope>NUCLEOTIDE SEQUENCE</scope>
    <source>
        <strain evidence="2">QDHG01</strain>
    </source>
</reference>
<name>A0A8J8T866_HALGN</name>
<dbReference type="SUPFAM" id="SSF48371">
    <property type="entry name" value="ARM repeat"/>
    <property type="match status" value="1"/>
</dbReference>
<keyword evidence="3" id="KW-1185">Reference proteome</keyword>
<proteinExistence type="predicted"/>
<dbReference type="AlphaFoldDB" id="A0A8J8T866"/>
<sequence>MEESYYLALGRFSFYFIREDLERCQASIKYAHLERCLLDEKRSQLLQLQLSDSREAMHPQKLNIYSQDRGNLVDSFMCYWQIDYMYRYTTFAKFPLLDKQKIETKDAKDLLSQSQSITLGGVGGGSSRSQSKIPIQILQPPNQHRTVEYKGYRFFLPKVIIKRKGKDSEYVNRDNPKTTFLIQVSDCQPVDDLTKMPDYRKDIQEFAQNLAISKIEEERTGDKKSLNYFIIESKPYVKKQNLNSDKALWTCWQVHSRTETYDLYVTVLRRKYIPPLMEVFQDIICISCFDFSQDLEDEEESKEALKFSKQYLQVVHQQACDTLHSSSRFASLYKNIIDEKANALLMDEDSIDFNHYNLNVMPMPGIKFAVNYLESLLGTLGKYNIDICRDLRRQLKTLKLIKQDEYLSTASDKDPDQSAKIARNFEIEALLEFEEAKNDSQSHAWPTKIANYLAHCVDGGLLCSQFTIQTLIKLLGQVTETKDEYAVKKEIQYLLNVRKVGMRYERTDESIASTVKNLVSSPGEYVFNERVLMVLIESGYIQEQFSLLNPGEYPGFLKYILQSSQRIKLKEAACRQIIKLFQMSGKNESKQMTPGAPLKGTMAGQGAASRKEEESSKIEFINLVDPLISTMKTQNFNLASLSASALVNLCNYSDDIKDIFIQKNGLNAILEYLTCKEEDCLLNILRLLLALIANSEPLSKLVCESNNSEAIHSLLSVLKGPAIPNTKFGLKITFFALAIIRALVQYSIIPKSLFVRDVGAQEAVIGVIDGDKVKGVSEQVEVCVYSFFTQVIREEVDYKRILGRKLLPLCAHRLSHIQEIPFQSPQCETKFIKMLSVLTKKCKENIYMVRGPMRDSLQYYMQRVARDVRVKNKVHHIIVLCDTFEE</sequence>
<protein>
    <submittedName>
        <fullName evidence="2">Uncharacterized protein</fullName>
    </submittedName>
</protein>
<dbReference type="EMBL" id="RRYP01001971">
    <property type="protein sequence ID" value="TNV85265.1"/>
    <property type="molecule type" value="Genomic_DNA"/>
</dbReference>
<organism evidence="2 3">
    <name type="scientific">Halteria grandinella</name>
    <dbReference type="NCBI Taxonomy" id="5974"/>
    <lineage>
        <taxon>Eukaryota</taxon>
        <taxon>Sar</taxon>
        <taxon>Alveolata</taxon>
        <taxon>Ciliophora</taxon>
        <taxon>Intramacronucleata</taxon>
        <taxon>Spirotrichea</taxon>
        <taxon>Stichotrichia</taxon>
        <taxon>Sporadotrichida</taxon>
        <taxon>Halteriidae</taxon>
        <taxon>Halteria</taxon>
    </lineage>
</organism>
<feature type="region of interest" description="Disordered" evidence="1">
    <location>
        <begin position="588"/>
        <end position="609"/>
    </location>
</feature>
<comment type="caution">
    <text evidence="2">The sequence shown here is derived from an EMBL/GenBank/DDBJ whole genome shotgun (WGS) entry which is preliminary data.</text>
</comment>
<accession>A0A8J8T866</accession>
<dbReference type="Proteomes" id="UP000785679">
    <property type="component" value="Unassembled WGS sequence"/>
</dbReference>
<evidence type="ECO:0000313" key="3">
    <source>
        <dbReference type="Proteomes" id="UP000785679"/>
    </source>
</evidence>
<dbReference type="OrthoDB" id="364513at2759"/>
<dbReference type="InterPro" id="IPR016024">
    <property type="entry name" value="ARM-type_fold"/>
</dbReference>
<evidence type="ECO:0000313" key="2">
    <source>
        <dbReference type="EMBL" id="TNV85265.1"/>
    </source>
</evidence>